<sequence>MKTATVSTAIALLLATAARSDDSSVVTQPSGAGGGPEPTTVDFDGTDMHDEDKGDTTANDNLLGTSWIGGRPLYIETNQGTVAVGPDDKSMHSISTKSKDTMADFDGTGAGPSGPMTKVDQDDMMRPDMTGVNGSMVNPMLTDTDQDDMMVMTNVTGVNGTMTPVLTEVDQDDMMRPDMTGVNGSMANPMLTDTDQDDMMVMRNVTGVNGTTTPVLTEVDQDDLMRPDMTGVNGSMVNPMLTDTDQDDMMVMSNVTNINDSIAATNAAVVTPDGSCVPVSVEGDATYCVQGPVCSGSGSVPAGWSCPRMGDMATADCHDTLASYGTAGCILPETSICRPLNTGVWGCVLSSVADNISTTPAIVSSAMYRPDTVNMTGVSGSMVNPMLTDTDQDDMMVMSNVTNINDSIAATNAAVVTPDGSCVPVSVEGDATYCVQGPVCSGSGSVPAGWSCPRMGDMATADCHDTLASYGTAGCILPETSICRPLNTGVWGCVLSSVADNISTTPAIVSSAMYRPDTVNMTGVSGIMVNSMLTDTDQDDMMVMSNVTNINDSIAATNAAVVTPDGSCVPVSVEGDATYCVQGPVCSGSGSVPAGWSCPRMGDMATADCHDTLASYGTAGCILPETSICRPLNTGVWGCVLSSVADNISTTPAIVSSAMYRPDTVNMTGVSGIMVNSMLTDTDQDDMMVMSNVTNINDSIAATNAAVVTPDGSCVPVSVEGDATYCVQGPVCSGSGSVPAGWSCPRMGDMATADCHDTLASYGTAGCILPETSICRPLNTGVWGCVLSSVADNSSTTPAIGSSAMYRPDTVNMTGVNGSMVNPMLTDTDQDDMMVMTNVTGVNGTTTPVLTEVDQDDLMRPDMTGVNGSMVNPMLTDTDQDDMMVMTNVTGVNGTTTPVLTEVDQDDMMRPDMTGVNGSMVNPMLTDTDQDDMMVMTNMTNINDSIAATNAAVVTPDGSCVPVSVEGDATYCVQGPVCSGSGSVPAGWSCPRMGDMATADCNDTLASYGTAGCILPETSICRPLNTGVWGCVLSSVADNSSTTPAIRASVMAAMDPNSASDDSSSFSVFAAVGIGAACVVAVAAFVLFKKRQRKSAEASQLAHQTFVDVKTP</sequence>
<keyword evidence="3" id="KW-0732">Signal</keyword>
<evidence type="ECO:0000256" key="3">
    <source>
        <dbReference type="SAM" id="SignalP"/>
    </source>
</evidence>
<dbReference type="EMBL" id="CANTFL010001451">
    <property type="protein sequence ID" value="CAI5741740.1"/>
    <property type="molecule type" value="Genomic_DNA"/>
</dbReference>
<feature type="region of interest" description="Disordered" evidence="1">
    <location>
        <begin position="84"/>
        <end position="123"/>
    </location>
</feature>
<feature type="signal peptide" evidence="3">
    <location>
        <begin position="1"/>
        <end position="20"/>
    </location>
</feature>
<keyword evidence="2" id="KW-0812">Transmembrane</keyword>
<keyword evidence="2" id="KW-1133">Transmembrane helix</keyword>
<evidence type="ECO:0000313" key="4">
    <source>
        <dbReference type="EMBL" id="CAI5741740.1"/>
    </source>
</evidence>
<comment type="caution">
    <text evidence="4">The sequence shown here is derived from an EMBL/GenBank/DDBJ whole genome shotgun (WGS) entry which is preliminary data.</text>
</comment>
<keyword evidence="5" id="KW-1185">Reference proteome</keyword>
<organism evidence="4 5">
    <name type="scientific">Hyaloperonospora brassicae</name>
    <name type="common">Brassica downy mildew</name>
    <name type="synonym">Peronospora brassicae</name>
    <dbReference type="NCBI Taxonomy" id="162125"/>
    <lineage>
        <taxon>Eukaryota</taxon>
        <taxon>Sar</taxon>
        <taxon>Stramenopiles</taxon>
        <taxon>Oomycota</taxon>
        <taxon>Peronosporomycetes</taxon>
        <taxon>Peronosporales</taxon>
        <taxon>Peronosporaceae</taxon>
        <taxon>Hyaloperonospora</taxon>
    </lineage>
</organism>
<proteinExistence type="predicted"/>
<reference evidence="4" key="1">
    <citation type="submission" date="2022-12" db="EMBL/GenBank/DDBJ databases">
        <authorList>
            <person name="Webb A."/>
        </authorList>
    </citation>
    <scope>NUCLEOTIDE SEQUENCE</scope>
    <source>
        <strain evidence="4">Hp1</strain>
    </source>
</reference>
<dbReference type="Proteomes" id="UP001162031">
    <property type="component" value="Unassembled WGS sequence"/>
</dbReference>
<feature type="compositionally biased region" description="Basic and acidic residues" evidence="1">
    <location>
        <begin position="46"/>
        <end position="55"/>
    </location>
</feature>
<accession>A0AAV0UXS1</accession>
<feature type="transmembrane region" description="Helical" evidence="2">
    <location>
        <begin position="1066"/>
        <end position="1088"/>
    </location>
</feature>
<gene>
    <name evidence="4" type="ORF">HBR001_LOCUS8626</name>
</gene>
<feature type="chain" id="PRO_5043830159" evidence="3">
    <location>
        <begin position="21"/>
        <end position="1112"/>
    </location>
</feature>
<evidence type="ECO:0000256" key="1">
    <source>
        <dbReference type="SAM" id="MobiDB-lite"/>
    </source>
</evidence>
<keyword evidence="2" id="KW-0472">Membrane</keyword>
<feature type="compositionally biased region" description="Basic and acidic residues" evidence="1">
    <location>
        <begin position="86"/>
        <end position="102"/>
    </location>
</feature>
<evidence type="ECO:0000313" key="5">
    <source>
        <dbReference type="Proteomes" id="UP001162031"/>
    </source>
</evidence>
<dbReference type="AlphaFoldDB" id="A0AAV0UXS1"/>
<feature type="region of interest" description="Disordered" evidence="1">
    <location>
        <begin position="19"/>
        <end position="63"/>
    </location>
</feature>
<name>A0AAV0UXS1_HYABA</name>
<evidence type="ECO:0000256" key="2">
    <source>
        <dbReference type="SAM" id="Phobius"/>
    </source>
</evidence>
<protein>
    <submittedName>
        <fullName evidence="4">Uncharacterized protein</fullName>
    </submittedName>
</protein>